<keyword evidence="3" id="KW-0472">Membrane</keyword>
<feature type="region of interest" description="Disordered" evidence="2">
    <location>
        <begin position="431"/>
        <end position="493"/>
    </location>
</feature>
<evidence type="ECO:0000313" key="4">
    <source>
        <dbReference type="EMBL" id="WRL46754.1"/>
    </source>
</evidence>
<evidence type="ECO:0000313" key="5">
    <source>
        <dbReference type="Proteomes" id="UP001626593"/>
    </source>
</evidence>
<feature type="transmembrane region" description="Helical" evidence="3">
    <location>
        <begin position="12"/>
        <end position="32"/>
    </location>
</feature>
<keyword evidence="3" id="KW-1133">Transmembrane helix</keyword>
<dbReference type="SUPFAM" id="SSF48452">
    <property type="entry name" value="TPR-like"/>
    <property type="match status" value="1"/>
</dbReference>
<organism evidence="4 5">
    <name type="scientific">Aromatoleum evansii</name>
    <name type="common">Azoarcus evansii</name>
    <dbReference type="NCBI Taxonomy" id="59406"/>
    <lineage>
        <taxon>Bacteria</taxon>
        <taxon>Pseudomonadati</taxon>
        <taxon>Pseudomonadota</taxon>
        <taxon>Betaproteobacteria</taxon>
        <taxon>Rhodocyclales</taxon>
        <taxon>Rhodocyclaceae</taxon>
        <taxon>Aromatoleum</taxon>
    </lineage>
</organism>
<gene>
    <name evidence="4" type="ORF">U5817_01530</name>
</gene>
<protein>
    <submittedName>
        <fullName evidence="4">VWA domain-containing protein</fullName>
    </submittedName>
</protein>
<feature type="compositionally biased region" description="Basic and acidic residues" evidence="2">
    <location>
        <begin position="467"/>
        <end position="488"/>
    </location>
</feature>
<dbReference type="InterPro" id="IPR011990">
    <property type="entry name" value="TPR-like_helical_dom_sf"/>
</dbReference>
<reference evidence="4 5" key="1">
    <citation type="submission" date="2023-12" db="EMBL/GenBank/DDBJ databases">
        <title>A. evansii MAY27, complete genome.</title>
        <authorList>
            <person name="Wang Y."/>
        </authorList>
    </citation>
    <scope>NUCLEOTIDE SEQUENCE [LARGE SCALE GENOMIC DNA]</scope>
    <source>
        <strain evidence="4 5">MAY27</strain>
    </source>
</reference>
<dbReference type="EMBL" id="CP141259">
    <property type="protein sequence ID" value="WRL46754.1"/>
    <property type="molecule type" value="Genomic_DNA"/>
</dbReference>
<proteinExistence type="predicted"/>
<keyword evidence="3" id="KW-0812">Transmembrane</keyword>
<name>A0ABZ1ALL0_AROEV</name>
<keyword evidence="1" id="KW-0802">TPR repeat</keyword>
<dbReference type="SUPFAM" id="SSF53300">
    <property type="entry name" value="vWA-like"/>
    <property type="match status" value="1"/>
</dbReference>
<dbReference type="InterPro" id="IPR036465">
    <property type="entry name" value="vWFA_dom_sf"/>
</dbReference>
<sequence length="528" mass="56135">MTGSGPGLAFDGFILLRPLWLLALLPVAAWLLHTSRNPVRTASGWETVVDAHLLPYLTTTPHQARRSALPGAVIVLALIALSGPALPGKTVTTFRTDATRVLIADLSSSAPEDASARLRVEVLDLLRAMPAGQTAVIAYAEEPWLIAPPTTDTATLALLAPELSQAAMPAPGDRPDRALRLGADILARSGAAARDIVWLRASPTRAEIAPSSAAALREAGIRLSVLQIGPAALPAPAPIRTEIAASGGLWLDAATDDSDIRRLVSLLDVEIGAASEGTRRTGTPRDLGPWILAFAALLAAVALRAGPLLAVTVALLLPPADANAFDFSLWRPSSHKDALSSLQRGDYDKAAAQFTDARWRALADYRAGRFQAAAEALAPFNDADSLYNRGTALARIDRLAEALTALEAAHALQPADPDIRHNRDLVRALLDAKGNPPSGKDTPPEPPPATRDSTAQDSPAPPPPPSDARDAPSPPERRPTEDDARREASLLADQWLRRVPDEPAGLLRRKLQLEDARRRSGKVDKPWE</sequence>
<dbReference type="InterPro" id="IPR019734">
    <property type="entry name" value="TPR_rpt"/>
</dbReference>
<accession>A0ABZ1ALL0</accession>
<feature type="repeat" description="TPR" evidence="1">
    <location>
        <begin position="383"/>
        <end position="416"/>
    </location>
</feature>
<dbReference type="Gene3D" id="3.40.50.410">
    <property type="entry name" value="von Willebrand factor, type A domain"/>
    <property type="match status" value="1"/>
</dbReference>
<keyword evidence="5" id="KW-1185">Reference proteome</keyword>
<dbReference type="Gene3D" id="1.25.40.10">
    <property type="entry name" value="Tetratricopeptide repeat domain"/>
    <property type="match status" value="1"/>
</dbReference>
<dbReference type="PROSITE" id="PS50005">
    <property type="entry name" value="TPR"/>
    <property type="match status" value="1"/>
</dbReference>
<dbReference type="Proteomes" id="UP001626593">
    <property type="component" value="Chromosome"/>
</dbReference>
<evidence type="ECO:0000256" key="1">
    <source>
        <dbReference type="PROSITE-ProRule" id="PRU00339"/>
    </source>
</evidence>
<evidence type="ECO:0000256" key="3">
    <source>
        <dbReference type="SAM" id="Phobius"/>
    </source>
</evidence>
<evidence type="ECO:0000256" key="2">
    <source>
        <dbReference type="SAM" id="MobiDB-lite"/>
    </source>
</evidence>
<dbReference type="RefSeq" id="WP_407279488.1">
    <property type="nucleotide sequence ID" value="NZ_CP141259.1"/>
</dbReference>